<protein>
    <submittedName>
        <fullName evidence="12">Energy transducer TonB</fullName>
    </submittedName>
</protein>
<feature type="domain" description="TonB C-terminal" evidence="11">
    <location>
        <begin position="141"/>
        <end position="238"/>
    </location>
</feature>
<proteinExistence type="inferred from homology"/>
<evidence type="ECO:0000313" key="13">
    <source>
        <dbReference type="Proteomes" id="UP001595776"/>
    </source>
</evidence>
<dbReference type="InterPro" id="IPR006260">
    <property type="entry name" value="TonB/TolA_C"/>
</dbReference>
<dbReference type="RefSeq" id="WP_068151873.1">
    <property type="nucleotide sequence ID" value="NZ_JBHSCR010000005.1"/>
</dbReference>
<feature type="signal peptide" evidence="10">
    <location>
        <begin position="1"/>
        <end position="23"/>
    </location>
</feature>
<evidence type="ECO:0000256" key="4">
    <source>
        <dbReference type="ARBA" id="ARBA00022475"/>
    </source>
</evidence>
<comment type="caution">
    <text evidence="12">The sequence shown here is derived from an EMBL/GenBank/DDBJ whole genome shotgun (WGS) entry which is preliminary data.</text>
</comment>
<sequence>MFRQIGKSALVFMTTVMAPAAVGADGPARPQDPMWQNSVCVNPMLPRIVVKKRLTGHASALFDITVEGEVENIRITDSDPKGVMDGAIKRALRRWSYFLHFEDGYAAPRKDVPITFTFGEEGETTCRHIPLPELPSTVGDPSDPYIQLKQCTMLVMQQKEARDRISGKVTLGYDISKSGKVENIEILSSTPEGVFDDNAERALARWKYHQFEDTGEAIARNGLKVDFYYGDLPEGAPDNRCGYAPWEATNIISDMEYYQERQKKPFIKKGVPAPSHGKN</sequence>
<dbReference type="SUPFAM" id="SSF74653">
    <property type="entry name" value="TolA/TonB C-terminal domain"/>
    <property type="match status" value="2"/>
</dbReference>
<evidence type="ECO:0000256" key="8">
    <source>
        <dbReference type="ARBA" id="ARBA00022989"/>
    </source>
</evidence>
<evidence type="ECO:0000256" key="5">
    <source>
        <dbReference type="ARBA" id="ARBA00022519"/>
    </source>
</evidence>
<dbReference type="PANTHER" id="PTHR33446">
    <property type="entry name" value="PROTEIN TONB-RELATED"/>
    <property type="match status" value="1"/>
</dbReference>
<keyword evidence="13" id="KW-1185">Reference proteome</keyword>
<comment type="subcellular location">
    <subcellularLocation>
        <location evidence="1">Cell inner membrane</location>
        <topology evidence="1">Single-pass membrane protein</topology>
        <orientation evidence="1">Periplasmic side</orientation>
    </subcellularLocation>
</comment>
<evidence type="ECO:0000256" key="2">
    <source>
        <dbReference type="ARBA" id="ARBA00006555"/>
    </source>
</evidence>
<dbReference type="NCBIfam" id="TIGR01352">
    <property type="entry name" value="tonB_Cterm"/>
    <property type="match status" value="2"/>
</dbReference>
<feature type="chain" id="PRO_5046084971" evidence="10">
    <location>
        <begin position="24"/>
        <end position="279"/>
    </location>
</feature>
<evidence type="ECO:0000256" key="10">
    <source>
        <dbReference type="SAM" id="SignalP"/>
    </source>
</evidence>
<keyword evidence="9" id="KW-0472">Membrane</keyword>
<evidence type="ECO:0000256" key="1">
    <source>
        <dbReference type="ARBA" id="ARBA00004383"/>
    </source>
</evidence>
<keyword evidence="8" id="KW-1133">Transmembrane helix</keyword>
<keyword evidence="6" id="KW-0812">Transmembrane</keyword>
<comment type="similarity">
    <text evidence="2">Belongs to the TonB family.</text>
</comment>
<evidence type="ECO:0000313" key="12">
    <source>
        <dbReference type="EMBL" id="MFC4348000.1"/>
    </source>
</evidence>
<name>A0ABV8UAU4_9PROT</name>
<dbReference type="Proteomes" id="UP001595776">
    <property type="component" value="Unassembled WGS sequence"/>
</dbReference>
<evidence type="ECO:0000256" key="7">
    <source>
        <dbReference type="ARBA" id="ARBA00022927"/>
    </source>
</evidence>
<dbReference type="InterPro" id="IPR037682">
    <property type="entry name" value="TonB_C"/>
</dbReference>
<evidence type="ECO:0000259" key="11">
    <source>
        <dbReference type="PROSITE" id="PS52015"/>
    </source>
</evidence>
<evidence type="ECO:0000256" key="3">
    <source>
        <dbReference type="ARBA" id="ARBA00022448"/>
    </source>
</evidence>
<keyword evidence="3" id="KW-0813">Transport</keyword>
<dbReference type="EMBL" id="JBHSCR010000005">
    <property type="protein sequence ID" value="MFC4348000.1"/>
    <property type="molecule type" value="Genomic_DNA"/>
</dbReference>
<accession>A0ABV8UAU4</accession>
<evidence type="ECO:0000256" key="9">
    <source>
        <dbReference type="ARBA" id="ARBA00023136"/>
    </source>
</evidence>
<feature type="domain" description="TonB C-terminal" evidence="11">
    <location>
        <begin position="30"/>
        <end position="125"/>
    </location>
</feature>
<evidence type="ECO:0000256" key="6">
    <source>
        <dbReference type="ARBA" id="ARBA00022692"/>
    </source>
</evidence>
<reference evidence="13" key="1">
    <citation type="journal article" date="2019" name="Int. J. Syst. Evol. Microbiol.">
        <title>The Global Catalogue of Microorganisms (GCM) 10K type strain sequencing project: providing services to taxonomists for standard genome sequencing and annotation.</title>
        <authorList>
            <consortium name="The Broad Institute Genomics Platform"/>
            <consortium name="The Broad Institute Genome Sequencing Center for Infectious Disease"/>
            <person name="Wu L."/>
            <person name="Ma J."/>
        </authorList>
    </citation>
    <scope>NUCLEOTIDE SEQUENCE [LARGE SCALE GENOMIC DNA]</scope>
    <source>
        <strain evidence="13">CGMCC 1.15304</strain>
    </source>
</reference>
<keyword evidence="7" id="KW-0653">Protein transport</keyword>
<dbReference type="Gene3D" id="3.30.2420.10">
    <property type="entry name" value="TonB"/>
    <property type="match status" value="2"/>
</dbReference>
<organism evidence="12 13">
    <name type="scientific">Kordiimonas lipolytica</name>
    <dbReference type="NCBI Taxonomy" id="1662421"/>
    <lineage>
        <taxon>Bacteria</taxon>
        <taxon>Pseudomonadati</taxon>
        <taxon>Pseudomonadota</taxon>
        <taxon>Alphaproteobacteria</taxon>
        <taxon>Kordiimonadales</taxon>
        <taxon>Kordiimonadaceae</taxon>
        <taxon>Kordiimonas</taxon>
    </lineage>
</organism>
<dbReference type="Pfam" id="PF03544">
    <property type="entry name" value="TonB_C"/>
    <property type="match status" value="2"/>
</dbReference>
<keyword evidence="10" id="KW-0732">Signal</keyword>
<keyword evidence="4" id="KW-1003">Cell membrane</keyword>
<dbReference type="PROSITE" id="PS52015">
    <property type="entry name" value="TONB_CTD"/>
    <property type="match status" value="2"/>
</dbReference>
<keyword evidence="5" id="KW-0997">Cell inner membrane</keyword>
<dbReference type="InterPro" id="IPR051045">
    <property type="entry name" value="TonB-dependent_transducer"/>
</dbReference>
<gene>
    <name evidence="12" type="ORF">ACFO5Q_09105</name>
</gene>